<sequence length="101" mass="12295">MADTNIRETRYNLRPRAQVGRIPKVANCFLIFNSNLRRSKPRYVSMPALDFIRRSSHEWRRLPEKRKSLYRREYEIKKYDLEKSFQASTSPQYSYMDILNM</sequence>
<proteinExistence type="predicted"/>
<name>A0A2I1GD67_9GLOM</name>
<dbReference type="Gene3D" id="1.10.30.10">
    <property type="entry name" value="High mobility group box domain"/>
    <property type="match status" value="1"/>
</dbReference>
<reference evidence="1 2" key="1">
    <citation type="submission" date="2015-10" db="EMBL/GenBank/DDBJ databases">
        <title>Genome analyses suggest a sexual origin of heterokaryosis in a supposedly ancient asexual fungus.</title>
        <authorList>
            <person name="Ropars J."/>
            <person name="Sedzielewska K."/>
            <person name="Noel J."/>
            <person name="Charron P."/>
            <person name="Farinelli L."/>
            <person name="Marton T."/>
            <person name="Kruger M."/>
            <person name="Pelin A."/>
            <person name="Brachmann A."/>
            <person name="Corradi N."/>
        </authorList>
    </citation>
    <scope>NUCLEOTIDE SEQUENCE [LARGE SCALE GENOMIC DNA]</scope>
    <source>
        <strain evidence="1 2">A4</strain>
    </source>
</reference>
<evidence type="ECO:0000313" key="2">
    <source>
        <dbReference type="Proteomes" id="UP000234323"/>
    </source>
</evidence>
<dbReference type="Proteomes" id="UP000234323">
    <property type="component" value="Unassembled WGS sequence"/>
</dbReference>
<comment type="caution">
    <text evidence="1">The sequence shown here is derived from an EMBL/GenBank/DDBJ whole genome shotgun (WGS) entry which is preliminary data.</text>
</comment>
<evidence type="ECO:0008006" key="3">
    <source>
        <dbReference type="Google" id="ProtNLM"/>
    </source>
</evidence>
<dbReference type="VEuPathDB" id="FungiDB:FUN_016849"/>
<evidence type="ECO:0000313" key="1">
    <source>
        <dbReference type="EMBL" id="PKY44551.1"/>
    </source>
</evidence>
<dbReference type="AlphaFoldDB" id="A0A2I1GD67"/>
<accession>A0A2I1GD67</accession>
<keyword evidence="2" id="KW-1185">Reference proteome</keyword>
<gene>
    <name evidence="1" type="ORF">RhiirA4_419140</name>
</gene>
<dbReference type="OrthoDB" id="6247875at2759"/>
<dbReference type="SUPFAM" id="SSF47095">
    <property type="entry name" value="HMG-box"/>
    <property type="match status" value="1"/>
</dbReference>
<organism evidence="1 2">
    <name type="scientific">Rhizophagus irregularis</name>
    <dbReference type="NCBI Taxonomy" id="588596"/>
    <lineage>
        <taxon>Eukaryota</taxon>
        <taxon>Fungi</taxon>
        <taxon>Fungi incertae sedis</taxon>
        <taxon>Mucoromycota</taxon>
        <taxon>Glomeromycotina</taxon>
        <taxon>Glomeromycetes</taxon>
        <taxon>Glomerales</taxon>
        <taxon>Glomeraceae</taxon>
        <taxon>Rhizophagus</taxon>
    </lineage>
</organism>
<dbReference type="InterPro" id="IPR036910">
    <property type="entry name" value="HMG_box_dom_sf"/>
</dbReference>
<protein>
    <recommendedName>
        <fullName evidence="3">HMG box domain-containing protein</fullName>
    </recommendedName>
</protein>
<dbReference type="EMBL" id="LLXI01000331">
    <property type="protein sequence ID" value="PKY44551.1"/>
    <property type="molecule type" value="Genomic_DNA"/>
</dbReference>